<proteinExistence type="predicted"/>
<protein>
    <submittedName>
        <fullName evidence="2">Uncharacterized protein</fullName>
    </submittedName>
</protein>
<evidence type="ECO:0000313" key="3">
    <source>
        <dbReference type="Proteomes" id="UP000291084"/>
    </source>
</evidence>
<keyword evidence="1" id="KW-1133">Transmembrane helix</keyword>
<keyword evidence="1" id="KW-0812">Transmembrane</keyword>
<gene>
    <name evidence="2" type="primary">Vigan.01G452000</name>
    <name evidence="2" type="ORF">VIGAN_01452000</name>
</gene>
<sequence length="335" mass="38058">FYFTFFYISYFTLFDLVFFLSSISLIFMLKINKTKKSKKSTLSDCFLFLCFNATLFWMGIFGSSMHGLAKPLAGLPQRQKSSLTMEGVAGLQSGCRCLACEREKRVQKKQKKREGKERKGFSIWRRIGISSIRDPPITTILIHSFFLASAHSKTWSYSQATINRLDSQLGLDSPHPIINHHPSSIIHLLPKTSAFTTFPNTIIVSPSPFLSTDPFIHLGPSWLFPSSCTSKREILPSPSTTFIIHFSTNFRFFHSLNKNVSSNSLLFLEDLPPYLSISLPSSCSFNHHIQPHTPSSSEIQLKQRPKPIFPHHILNLLFSFISTSILSFGFIHRNS</sequence>
<dbReference type="EMBL" id="AP015034">
    <property type="protein sequence ID" value="BAT76504.1"/>
    <property type="molecule type" value="Genomic_DNA"/>
</dbReference>
<keyword evidence="1" id="KW-0472">Membrane</keyword>
<evidence type="ECO:0000256" key="1">
    <source>
        <dbReference type="SAM" id="Phobius"/>
    </source>
</evidence>
<keyword evidence="3" id="KW-1185">Reference proteome</keyword>
<evidence type="ECO:0000313" key="2">
    <source>
        <dbReference type="EMBL" id="BAT76504.1"/>
    </source>
</evidence>
<dbReference type="Proteomes" id="UP000291084">
    <property type="component" value="Chromosome 1"/>
</dbReference>
<dbReference type="AlphaFoldDB" id="A0A0S3R7E1"/>
<accession>A0A0S3R7E1</accession>
<feature type="transmembrane region" description="Helical" evidence="1">
    <location>
        <begin position="313"/>
        <end position="331"/>
    </location>
</feature>
<feature type="non-terminal residue" evidence="2">
    <location>
        <position position="1"/>
    </location>
</feature>
<organism evidence="2 3">
    <name type="scientific">Vigna angularis var. angularis</name>
    <dbReference type="NCBI Taxonomy" id="157739"/>
    <lineage>
        <taxon>Eukaryota</taxon>
        <taxon>Viridiplantae</taxon>
        <taxon>Streptophyta</taxon>
        <taxon>Embryophyta</taxon>
        <taxon>Tracheophyta</taxon>
        <taxon>Spermatophyta</taxon>
        <taxon>Magnoliopsida</taxon>
        <taxon>eudicotyledons</taxon>
        <taxon>Gunneridae</taxon>
        <taxon>Pentapetalae</taxon>
        <taxon>rosids</taxon>
        <taxon>fabids</taxon>
        <taxon>Fabales</taxon>
        <taxon>Fabaceae</taxon>
        <taxon>Papilionoideae</taxon>
        <taxon>50 kb inversion clade</taxon>
        <taxon>NPAAA clade</taxon>
        <taxon>indigoferoid/millettioid clade</taxon>
        <taxon>Phaseoleae</taxon>
        <taxon>Vigna</taxon>
    </lineage>
</organism>
<reference evidence="2 3" key="1">
    <citation type="journal article" date="2015" name="Sci. Rep.">
        <title>The power of single molecule real-time sequencing technology in the de novo assembly of a eukaryotic genome.</title>
        <authorList>
            <person name="Sakai H."/>
            <person name="Naito K."/>
            <person name="Ogiso-Tanaka E."/>
            <person name="Takahashi Y."/>
            <person name="Iseki K."/>
            <person name="Muto C."/>
            <person name="Satou K."/>
            <person name="Teruya K."/>
            <person name="Shiroma A."/>
            <person name="Shimoji M."/>
            <person name="Hirano T."/>
            <person name="Itoh T."/>
            <person name="Kaga A."/>
            <person name="Tomooka N."/>
        </authorList>
    </citation>
    <scope>NUCLEOTIDE SEQUENCE [LARGE SCALE GENOMIC DNA]</scope>
    <source>
        <strain evidence="3">cv. Shumari</strain>
    </source>
</reference>
<feature type="transmembrane region" description="Helical" evidence="1">
    <location>
        <begin position="41"/>
        <end position="61"/>
    </location>
</feature>
<feature type="transmembrane region" description="Helical" evidence="1">
    <location>
        <begin position="6"/>
        <end position="29"/>
    </location>
</feature>
<name>A0A0S3R7E1_PHAAN</name>